<dbReference type="PIRSF" id="PIRSF004553">
    <property type="entry name" value="CHP00095"/>
    <property type="match status" value="1"/>
</dbReference>
<dbReference type="OrthoDB" id="9803017at2"/>
<dbReference type="STRING" id="1307761.L21SP2_1043"/>
<keyword evidence="4" id="KW-1185">Reference proteome</keyword>
<evidence type="ECO:0000256" key="2">
    <source>
        <dbReference type="ARBA" id="ARBA00022679"/>
    </source>
</evidence>
<dbReference type="eggNOG" id="COG0742">
    <property type="taxonomic scope" value="Bacteria"/>
</dbReference>
<evidence type="ECO:0000313" key="4">
    <source>
        <dbReference type="Proteomes" id="UP000018680"/>
    </source>
</evidence>
<dbReference type="KEGG" id="slr:L21SP2_1043"/>
<reference evidence="3 4" key="1">
    <citation type="journal article" date="2015" name="Stand. Genomic Sci.">
        <title>Complete genome sequence and description of Salinispira pacifica gen. nov., sp. nov., a novel spirochaete isolated form a hypersaline microbial mat.</title>
        <authorList>
            <person name="Ben Hania W."/>
            <person name="Joseph M."/>
            <person name="Schumann P."/>
            <person name="Bunk B."/>
            <person name="Fiebig A."/>
            <person name="Sproer C."/>
            <person name="Klenk H.P."/>
            <person name="Fardeau M.L."/>
            <person name="Spring S."/>
        </authorList>
    </citation>
    <scope>NUCLEOTIDE SEQUENCE [LARGE SCALE GENOMIC DNA]</scope>
    <source>
        <strain evidence="3 4">L21-RPul-D2</strain>
    </source>
</reference>
<gene>
    <name evidence="3" type="ORF">L21SP2_1043</name>
</gene>
<dbReference type="SUPFAM" id="SSF53335">
    <property type="entry name" value="S-adenosyl-L-methionine-dependent methyltransferases"/>
    <property type="match status" value="1"/>
</dbReference>
<keyword evidence="2 3" id="KW-0808">Transferase</keyword>
<dbReference type="PROSITE" id="PS00092">
    <property type="entry name" value="N6_MTASE"/>
    <property type="match status" value="1"/>
</dbReference>
<dbReference type="Gene3D" id="3.40.50.150">
    <property type="entry name" value="Vaccinia Virus protein VP39"/>
    <property type="match status" value="1"/>
</dbReference>
<dbReference type="PANTHER" id="PTHR43542">
    <property type="entry name" value="METHYLTRANSFERASE"/>
    <property type="match status" value="1"/>
</dbReference>
<organism evidence="3 4">
    <name type="scientific">Salinispira pacifica</name>
    <dbReference type="NCBI Taxonomy" id="1307761"/>
    <lineage>
        <taxon>Bacteria</taxon>
        <taxon>Pseudomonadati</taxon>
        <taxon>Spirochaetota</taxon>
        <taxon>Spirochaetia</taxon>
        <taxon>Spirochaetales</taxon>
        <taxon>Spirochaetaceae</taxon>
        <taxon>Salinispira</taxon>
    </lineage>
</organism>
<dbReference type="RefSeq" id="WP_024267389.1">
    <property type="nucleotide sequence ID" value="NC_023035.1"/>
</dbReference>
<dbReference type="InterPro" id="IPR002052">
    <property type="entry name" value="DNA_methylase_N6_adenine_CS"/>
</dbReference>
<keyword evidence="1 3" id="KW-0489">Methyltransferase</keyword>
<dbReference type="PANTHER" id="PTHR43542:SF1">
    <property type="entry name" value="METHYLTRANSFERASE"/>
    <property type="match status" value="1"/>
</dbReference>
<dbReference type="PATRIC" id="fig|1307761.3.peg.1039"/>
<dbReference type="AlphaFoldDB" id="V5WFW4"/>
<dbReference type="InterPro" id="IPR004398">
    <property type="entry name" value="RNA_MeTrfase_RsmD"/>
</dbReference>
<name>V5WFW4_9SPIO</name>
<dbReference type="EC" id="2.1.1.171" evidence="3"/>
<dbReference type="GO" id="GO:0003676">
    <property type="term" value="F:nucleic acid binding"/>
    <property type="evidence" value="ECO:0007669"/>
    <property type="project" value="InterPro"/>
</dbReference>
<dbReference type="EMBL" id="CP006939">
    <property type="protein sequence ID" value="AHC14459.1"/>
    <property type="molecule type" value="Genomic_DNA"/>
</dbReference>
<dbReference type="Proteomes" id="UP000018680">
    <property type="component" value="Chromosome"/>
</dbReference>
<evidence type="ECO:0000256" key="1">
    <source>
        <dbReference type="ARBA" id="ARBA00022603"/>
    </source>
</evidence>
<dbReference type="InterPro" id="IPR029063">
    <property type="entry name" value="SAM-dependent_MTases_sf"/>
</dbReference>
<dbReference type="GO" id="GO:0052913">
    <property type="term" value="F:16S rRNA (guanine(966)-N(2))-methyltransferase activity"/>
    <property type="evidence" value="ECO:0007669"/>
    <property type="project" value="UniProtKB-EC"/>
</dbReference>
<proteinExistence type="predicted"/>
<evidence type="ECO:0000313" key="3">
    <source>
        <dbReference type="EMBL" id="AHC14459.1"/>
    </source>
</evidence>
<dbReference type="Pfam" id="PF03602">
    <property type="entry name" value="Cons_hypoth95"/>
    <property type="match status" value="1"/>
</dbReference>
<dbReference type="CDD" id="cd02440">
    <property type="entry name" value="AdoMet_MTases"/>
    <property type="match status" value="1"/>
</dbReference>
<sequence length="191" mass="21814">MRITGGEFAGRRIHCPPGTIRPAMDRMREAVFSSLGPLNGLTFLDLFSGSGIIALEAASRGASRVHSVERDRRKKDMLKENLGIAGDHCSFTLGAVERFIMTRQERFDIIFLDPPFPYKHKNDLLKKLINSALVGPETRVLMHFPAEDRIRSEFQDTDGQKSLVFEKEKKFGRSRVYYFRVMRPQAQQEVP</sequence>
<accession>V5WFW4</accession>
<dbReference type="HOGENOM" id="CLU_075826_0_2_12"/>
<protein>
    <submittedName>
        <fullName evidence="3">16S ribosomal RNA (Guanine(966)-N(2))-methyltransferase</fullName>
        <ecNumber evidence="3">2.1.1.171</ecNumber>
    </submittedName>
</protein>